<keyword evidence="1" id="KW-0732">Signal</keyword>
<dbReference type="SUPFAM" id="SSF51261">
    <property type="entry name" value="Duplicated hybrid motif"/>
    <property type="match status" value="1"/>
</dbReference>
<sequence length="304" mass="34407">MSNKKSWTIILSSGPQAPIKQFQLRKLVFYFSLGFVLMLFVVIAGLSLSLNEVTTEKQNLAVKLENTTAEMEKVKQDYLVLQQEALTVQQSIEEFKQLEERITNLSLDMPIDLDPDAQDGSGGLQFPKQYEEQVQQTSPMLEEIKRELPDLIEKFEDAFTRLSQYEQDLRTVPTIIPAEGRITSRFGNRRDPFNWNTRFHSGIDIAAPLNTPIYAAADGTVVMARNNGGYGLTVVIDHGSTYETLYAHLNRIDVEVGDKVKKGDTIGGMGTTGRSTGVHLHYEIKRDGEHIDPYLYMTFHERSQ</sequence>
<name>A0A1S2LL33_9BACI</name>
<dbReference type="RefSeq" id="WP_071313227.1">
    <property type="nucleotide sequence ID" value="NZ_MLQQ01000018.1"/>
</dbReference>
<accession>A0A1S2LL33</accession>
<dbReference type="CDD" id="cd12797">
    <property type="entry name" value="M23_peptidase"/>
    <property type="match status" value="1"/>
</dbReference>
<dbReference type="InterPro" id="IPR016047">
    <property type="entry name" value="M23ase_b-sheet_dom"/>
</dbReference>
<keyword evidence="3" id="KW-0472">Membrane</keyword>
<feature type="coiled-coil region" evidence="2">
    <location>
        <begin position="50"/>
        <end position="108"/>
    </location>
</feature>
<dbReference type="Gene3D" id="2.70.70.10">
    <property type="entry name" value="Glucose Permease (Domain IIA)"/>
    <property type="match status" value="1"/>
</dbReference>
<evidence type="ECO:0000256" key="1">
    <source>
        <dbReference type="ARBA" id="ARBA00022729"/>
    </source>
</evidence>
<evidence type="ECO:0000256" key="3">
    <source>
        <dbReference type="SAM" id="Phobius"/>
    </source>
</evidence>
<evidence type="ECO:0000313" key="5">
    <source>
        <dbReference type="EMBL" id="OIJ12920.1"/>
    </source>
</evidence>
<keyword evidence="6" id="KW-1185">Reference proteome</keyword>
<dbReference type="GO" id="GO:0004222">
    <property type="term" value="F:metalloendopeptidase activity"/>
    <property type="evidence" value="ECO:0007669"/>
    <property type="project" value="TreeGrafter"/>
</dbReference>
<dbReference type="EMBL" id="MLQQ01000018">
    <property type="protein sequence ID" value="OIJ12920.1"/>
    <property type="molecule type" value="Genomic_DNA"/>
</dbReference>
<proteinExistence type="predicted"/>
<comment type="caution">
    <text evidence="5">The sequence shown here is derived from an EMBL/GenBank/DDBJ whole genome shotgun (WGS) entry which is preliminary data.</text>
</comment>
<dbReference type="AlphaFoldDB" id="A0A1S2LL33"/>
<dbReference type="PANTHER" id="PTHR21666">
    <property type="entry name" value="PEPTIDASE-RELATED"/>
    <property type="match status" value="1"/>
</dbReference>
<dbReference type="Pfam" id="PF01551">
    <property type="entry name" value="Peptidase_M23"/>
    <property type="match status" value="1"/>
</dbReference>
<feature type="transmembrane region" description="Helical" evidence="3">
    <location>
        <begin position="27"/>
        <end position="50"/>
    </location>
</feature>
<dbReference type="Proteomes" id="UP000180098">
    <property type="component" value="Unassembled WGS sequence"/>
</dbReference>
<dbReference type="OrthoDB" id="9805070at2"/>
<evidence type="ECO:0000313" key="6">
    <source>
        <dbReference type="Proteomes" id="UP000180098"/>
    </source>
</evidence>
<dbReference type="FunFam" id="2.70.70.10:FF:000006">
    <property type="entry name" value="M23 family peptidase"/>
    <property type="match status" value="1"/>
</dbReference>
<reference evidence="5 6" key="1">
    <citation type="submission" date="2016-10" db="EMBL/GenBank/DDBJ databases">
        <title>Draft genome sequences of four alkaliphilic bacteria belonging to the Anaerobacillus genus.</title>
        <authorList>
            <person name="Bassil N.M."/>
            <person name="Lloyd J.R."/>
        </authorList>
    </citation>
    <scope>NUCLEOTIDE SEQUENCE [LARGE SCALE GENOMIC DNA]</scope>
    <source>
        <strain evidence="5 6">DSM 15340</strain>
    </source>
</reference>
<dbReference type="InterPro" id="IPR050570">
    <property type="entry name" value="Cell_wall_metabolism_enzyme"/>
</dbReference>
<keyword evidence="2" id="KW-0175">Coiled coil</keyword>
<gene>
    <name evidence="5" type="ORF">BKP35_10170</name>
</gene>
<feature type="domain" description="M23ase beta-sheet core" evidence="4">
    <location>
        <begin position="198"/>
        <end position="293"/>
    </location>
</feature>
<organism evidence="5 6">
    <name type="scientific">Anaerobacillus arseniciselenatis</name>
    <dbReference type="NCBI Taxonomy" id="85682"/>
    <lineage>
        <taxon>Bacteria</taxon>
        <taxon>Bacillati</taxon>
        <taxon>Bacillota</taxon>
        <taxon>Bacilli</taxon>
        <taxon>Bacillales</taxon>
        <taxon>Bacillaceae</taxon>
        <taxon>Anaerobacillus</taxon>
    </lineage>
</organism>
<protein>
    <recommendedName>
        <fullName evidence="4">M23ase beta-sheet core domain-containing protein</fullName>
    </recommendedName>
</protein>
<evidence type="ECO:0000256" key="2">
    <source>
        <dbReference type="SAM" id="Coils"/>
    </source>
</evidence>
<evidence type="ECO:0000259" key="4">
    <source>
        <dbReference type="Pfam" id="PF01551"/>
    </source>
</evidence>
<keyword evidence="3" id="KW-0812">Transmembrane</keyword>
<dbReference type="PANTHER" id="PTHR21666:SF289">
    <property type="entry name" value="L-ALA--D-GLU ENDOPEPTIDASE"/>
    <property type="match status" value="1"/>
</dbReference>
<keyword evidence="3" id="KW-1133">Transmembrane helix</keyword>
<dbReference type="InterPro" id="IPR011055">
    <property type="entry name" value="Dup_hybrid_motif"/>
</dbReference>